<reference evidence="2" key="1">
    <citation type="journal article" date="2007" name="Proc. Natl. Acad. Sci. U.S.A.">
        <title>Genome sequencing reveals complex secondary metabolome in the marine actinomycete Salinispora tropica.</title>
        <authorList>
            <person name="Udwary D.W."/>
            <person name="Zeigler L."/>
            <person name="Asolkar R.N."/>
            <person name="Singan V."/>
            <person name="Lapidus A."/>
            <person name="Fenical W."/>
            <person name="Jensen P.R."/>
            <person name="Moore B.S."/>
        </authorList>
    </citation>
    <scope>NUCLEOTIDE SEQUENCE [LARGE SCALE GENOMIC DNA]</scope>
    <source>
        <strain evidence="2">ATCC BAA-916 / DSM 44818 / CNB-440</strain>
    </source>
</reference>
<evidence type="ECO:0000313" key="2">
    <source>
        <dbReference type="Proteomes" id="UP000000235"/>
    </source>
</evidence>
<dbReference type="HOGENOM" id="CLU_2635992_0_0_11"/>
<dbReference type="eggNOG" id="COG2732">
    <property type="taxonomic scope" value="Bacteria"/>
</dbReference>
<dbReference type="STRING" id="369723.Strop_2324"/>
<organism evidence="1 2">
    <name type="scientific">Salinispora tropica (strain ATCC BAA-916 / DSM 44818 / JCM 13857 / NBRC 105044 / CNB-440)</name>
    <dbReference type="NCBI Taxonomy" id="369723"/>
    <lineage>
        <taxon>Bacteria</taxon>
        <taxon>Bacillati</taxon>
        <taxon>Actinomycetota</taxon>
        <taxon>Actinomycetes</taxon>
        <taxon>Micromonosporales</taxon>
        <taxon>Micromonosporaceae</taxon>
        <taxon>Salinispora</taxon>
    </lineage>
</organism>
<dbReference type="PATRIC" id="fig|369723.5.peg.2387"/>
<sequence length="77" mass="8484">MLVSTGYDTFARRCPRTAQVVLDIIADQARAAALIGHRVCCLVQSNDPAIRFEPVGAMPVAWNDAEWLDSSRQQGRP</sequence>
<keyword evidence="2" id="KW-1185">Reference proteome</keyword>
<gene>
    <name evidence="1" type="ordered locus">Strop_2324</name>
</gene>
<protein>
    <submittedName>
        <fullName evidence="1">Uncharacterized protein</fullName>
    </submittedName>
</protein>
<proteinExistence type="predicted"/>
<accession>A4X7C2</accession>
<dbReference type="AlphaFoldDB" id="A4X7C2"/>
<name>A4X7C2_SALTO</name>
<dbReference type="EMBL" id="CP000667">
    <property type="protein sequence ID" value="ABP54772.1"/>
    <property type="molecule type" value="Genomic_DNA"/>
</dbReference>
<dbReference type="KEGG" id="stp:Strop_2324"/>
<evidence type="ECO:0000313" key="1">
    <source>
        <dbReference type="EMBL" id="ABP54772.1"/>
    </source>
</evidence>
<dbReference type="Proteomes" id="UP000000235">
    <property type="component" value="Chromosome"/>
</dbReference>